<comment type="caution">
    <text evidence="3">The sequence shown here is derived from an EMBL/GenBank/DDBJ whole genome shotgun (WGS) entry which is preliminary data.</text>
</comment>
<sequence length="300" mass="33570">MIPIKYKDYQNSSAVYVHINPESITAFKHSVKDDALDAGDPVFPSATCLDFELKNPISILIPTFVKEPVVAARPRSGRILDSLYELSHVTSLRIYIPNGALSLDQLDSISTAVTQQKLAPFSGPDFDTSRLFTGSGAKKTTLPQPPPPSYNKAAAQSTAPLYNESTTFDPPTHKRKRSQEVAEEVGPIWAKLKELETMMQHRAPQEALVQQQRVEIAELRDKLARCEQRVLDLEAEIAALRQAQDDTLDSEVAELIELRDDVQTLEGRIDFVARGKDDEEFKETLKEEVLEELINRISRG</sequence>
<dbReference type="AlphaFoldDB" id="A0A395T9H0"/>
<dbReference type="EMBL" id="PXOG01000011">
    <property type="protein sequence ID" value="RGP81333.1"/>
    <property type="molecule type" value="Genomic_DNA"/>
</dbReference>
<keyword evidence="1" id="KW-0175">Coiled coil</keyword>
<evidence type="ECO:0000313" key="4">
    <source>
        <dbReference type="Proteomes" id="UP000266234"/>
    </source>
</evidence>
<organism evidence="3 4">
    <name type="scientific">Fusarium longipes</name>
    <dbReference type="NCBI Taxonomy" id="694270"/>
    <lineage>
        <taxon>Eukaryota</taxon>
        <taxon>Fungi</taxon>
        <taxon>Dikarya</taxon>
        <taxon>Ascomycota</taxon>
        <taxon>Pezizomycotina</taxon>
        <taxon>Sordariomycetes</taxon>
        <taxon>Hypocreomycetidae</taxon>
        <taxon>Hypocreales</taxon>
        <taxon>Nectriaceae</taxon>
        <taxon>Fusarium</taxon>
    </lineage>
</organism>
<protein>
    <submittedName>
        <fullName evidence="3">Uncharacterized protein</fullName>
    </submittedName>
</protein>
<evidence type="ECO:0000256" key="1">
    <source>
        <dbReference type="SAM" id="Coils"/>
    </source>
</evidence>
<feature type="coiled-coil region" evidence="1">
    <location>
        <begin position="209"/>
        <end position="268"/>
    </location>
</feature>
<feature type="region of interest" description="Disordered" evidence="2">
    <location>
        <begin position="132"/>
        <end position="181"/>
    </location>
</feature>
<feature type="compositionally biased region" description="Polar residues" evidence="2">
    <location>
        <begin position="154"/>
        <end position="169"/>
    </location>
</feature>
<reference evidence="3 4" key="1">
    <citation type="journal article" date="2018" name="PLoS Pathog.">
        <title>Evolution of structural diversity of trichothecenes, a family of toxins produced by plant pathogenic and entomopathogenic fungi.</title>
        <authorList>
            <person name="Proctor R.H."/>
            <person name="McCormick S.P."/>
            <person name="Kim H.S."/>
            <person name="Cardoza R.E."/>
            <person name="Stanley A.M."/>
            <person name="Lindo L."/>
            <person name="Kelly A."/>
            <person name="Brown D.W."/>
            <person name="Lee T."/>
            <person name="Vaughan M.M."/>
            <person name="Alexander N.J."/>
            <person name="Busman M."/>
            <person name="Gutierrez S."/>
        </authorList>
    </citation>
    <scope>NUCLEOTIDE SEQUENCE [LARGE SCALE GENOMIC DNA]</scope>
    <source>
        <strain evidence="3 4">NRRL 20695</strain>
    </source>
</reference>
<dbReference type="OrthoDB" id="5075194at2759"/>
<gene>
    <name evidence="3" type="ORF">FLONG3_477</name>
</gene>
<evidence type="ECO:0000313" key="3">
    <source>
        <dbReference type="EMBL" id="RGP81333.1"/>
    </source>
</evidence>
<name>A0A395T9H0_9HYPO</name>
<dbReference type="Proteomes" id="UP000266234">
    <property type="component" value="Unassembled WGS sequence"/>
</dbReference>
<keyword evidence="4" id="KW-1185">Reference proteome</keyword>
<accession>A0A395T9H0</accession>
<evidence type="ECO:0000256" key="2">
    <source>
        <dbReference type="SAM" id="MobiDB-lite"/>
    </source>
</evidence>
<proteinExistence type="predicted"/>